<name>A0A6J5IR52_9BURK</name>
<organism evidence="1 2">
    <name type="scientific">Burkholderia aenigmatica</name>
    <dbReference type="NCBI Taxonomy" id="2015348"/>
    <lineage>
        <taxon>Bacteria</taxon>
        <taxon>Pseudomonadati</taxon>
        <taxon>Pseudomonadota</taxon>
        <taxon>Betaproteobacteria</taxon>
        <taxon>Burkholderiales</taxon>
        <taxon>Burkholderiaceae</taxon>
        <taxon>Burkholderia</taxon>
        <taxon>Burkholderia cepacia complex</taxon>
    </lineage>
</organism>
<proteinExistence type="predicted"/>
<reference evidence="1 2" key="1">
    <citation type="submission" date="2020-04" db="EMBL/GenBank/DDBJ databases">
        <authorList>
            <person name="Depoorter E."/>
        </authorList>
    </citation>
    <scope>NUCLEOTIDE SEQUENCE [LARGE SCALE GENOMIC DNA]</scope>
    <source>
        <strain evidence="1 2">BCC0217</strain>
    </source>
</reference>
<sequence length="107" mass="11803">MICMFIIQPQDETTAKHTTKRCVPGDMQHLSAHWITILIQLHLISKTDPGGNDGGHLAAGENVFYCFGGKDIAGIMEFELGGNWRDFRQGFDSRDAGTMVARTLPPV</sequence>
<dbReference type="Proteomes" id="UP000494301">
    <property type="component" value="Unassembled WGS sequence"/>
</dbReference>
<protein>
    <submittedName>
        <fullName evidence="1">Uncharacterized protein</fullName>
    </submittedName>
</protein>
<evidence type="ECO:0000313" key="2">
    <source>
        <dbReference type="Proteomes" id="UP000494301"/>
    </source>
</evidence>
<dbReference type="AlphaFoldDB" id="A0A6J5IR52"/>
<gene>
    <name evidence="1" type="ORF">BLA3211_01450</name>
</gene>
<dbReference type="EMBL" id="CABWIL020000004">
    <property type="protein sequence ID" value="CAB3961901.1"/>
    <property type="molecule type" value="Genomic_DNA"/>
</dbReference>
<accession>A0A6J5IR52</accession>
<evidence type="ECO:0000313" key="1">
    <source>
        <dbReference type="EMBL" id="CAB3961901.1"/>
    </source>
</evidence>